<comment type="caution">
    <text evidence="1">The sequence shown here is derived from an EMBL/GenBank/DDBJ whole genome shotgun (WGS) entry which is preliminary data.</text>
</comment>
<organism evidence="1 2">
    <name type="scientific">Lichtheimia corymbifera JMRC:FSU:9682</name>
    <dbReference type="NCBI Taxonomy" id="1263082"/>
    <lineage>
        <taxon>Eukaryota</taxon>
        <taxon>Fungi</taxon>
        <taxon>Fungi incertae sedis</taxon>
        <taxon>Mucoromycota</taxon>
        <taxon>Mucoromycotina</taxon>
        <taxon>Mucoromycetes</taxon>
        <taxon>Mucorales</taxon>
        <taxon>Lichtheimiaceae</taxon>
        <taxon>Lichtheimia</taxon>
    </lineage>
</organism>
<protein>
    <submittedName>
        <fullName evidence="1">Uncharacterized protein</fullName>
    </submittedName>
</protein>
<accession>A0A068S503</accession>
<dbReference type="Proteomes" id="UP000027586">
    <property type="component" value="Unassembled WGS sequence"/>
</dbReference>
<evidence type="ECO:0000313" key="2">
    <source>
        <dbReference type="Proteomes" id="UP000027586"/>
    </source>
</evidence>
<dbReference type="EMBL" id="CBTN010000045">
    <property type="protein sequence ID" value="CDH57369.1"/>
    <property type="molecule type" value="Genomic_DNA"/>
</dbReference>
<reference evidence="1" key="1">
    <citation type="submission" date="2013-08" db="EMBL/GenBank/DDBJ databases">
        <title>Gene expansion shapes genome architecture in the human pathogen Lichtheimia corymbifera: an evolutionary genomics analysis in the ancient terrestrial Mucorales (Mucoromycotina).</title>
        <authorList>
            <person name="Schwartze V.U."/>
            <person name="Winter S."/>
            <person name="Shelest E."/>
            <person name="Marcet-Houben M."/>
            <person name="Horn F."/>
            <person name="Wehner S."/>
            <person name="Hoffmann K."/>
            <person name="Riege K."/>
            <person name="Sammeth M."/>
            <person name="Nowrousian M."/>
            <person name="Valiante V."/>
            <person name="Linde J."/>
            <person name="Jacobsen I.D."/>
            <person name="Marz M."/>
            <person name="Brakhage A.A."/>
            <person name="Gabaldon T."/>
            <person name="Bocker S."/>
            <person name="Voigt K."/>
        </authorList>
    </citation>
    <scope>NUCLEOTIDE SEQUENCE [LARGE SCALE GENOMIC DNA]</scope>
    <source>
        <strain evidence="1">FSU 9682</strain>
    </source>
</reference>
<dbReference type="AlphaFoldDB" id="A0A068S503"/>
<evidence type="ECO:0000313" key="1">
    <source>
        <dbReference type="EMBL" id="CDH57369.1"/>
    </source>
</evidence>
<proteinExistence type="predicted"/>
<dbReference type="VEuPathDB" id="FungiDB:LCOR_08319.1"/>
<gene>
    <name evidence="1" type="ORF">LCOR_08319.1</name>
</gene>
<keyword evidence="2" id="KW-1185">Reference proteome</keyword>
<sequence>MTNEKVATQPSPTSTCRHHFQVDKALVYATLVQEKLQFPTTNPSQGAGLDAPKPRWEDVLEIEKCSKV</sequence>
<name>A0A068S503_9FUNG</name>